<feature type="domain" description="ASPIC/UnbV" evidence="2">
    <location>
        <begin position="527"/>
        <end position="594"/>
    </location>
</feature>
<dbReference type="InterPro" id="IPR011519">
    <property type="entry name" value="UnbV_ASPIC"/>
</dbReference>
<protein>
    <submittedName>
        <fullName evidence="3">VCBS repeat-containing protein</fullName>
    </submittedName>
</protein>
<evidence type="ECO:0000259" key="2">
    <source>
        <dbReference type="Pfam" id="PF07593"/>
    </source>
</evidence>
<name>A0ABT3PZH6_9BACT</name>
<dbReference type="InterPro" id="IPR028994">
    <property type="entry name" value="Integrin_alpha_N"/>
</dbReference>
<proteinExistence type="predicted"/>
<keyword evidence="4" id="KW-1185">Reference proteome</keyword>
<evidence type="ECO:0000313" key="3">
    <source>
        <dbReference type="EMBL" id="MCW9713254.1"/>
    </source>
</evidence>
<keyword evidence="1" id="KW-0732">Signal</keyword>
<dbReference type="PANTHER" id="PTHR16026">
    <property type="entry name" value="CARTILAGE ACIDIC PROTEIN 1"/>
    <property type="match status" value="1"/>
</dbReference>
<dbReference type="SUPFAM" id="SSF69318">
    <property type="entry name" value="Integrin alpha N-terminal domain"/>
    <property type="match status" value="2"/>
</dbReference>
<sequence length="1100" mass="123711">MYKTIYLLVGLIVLLVSCVNDDGVPENPLFVDLPSDSTGVSFSNSISAEQEFNIFNYRNFYNGGGVAIGDINNDGLDDIYLTSNQGQNVLYINEGDFKFKDITESAGVAGSRPWSTGVTMADVNGDGLLDIYVLNSADIKGNNRKNELFINQGDLTFEEEAGEYNLDDNGYSVHATFFDYDQDGDLDCYLVNNSFKGADENMKRLLRLDRNGISESGGDKLLRNDDGVFTDVSQQAGIYQGEIGFGLGAIVGDINGDHLPDIYVSNDFWERDYLYINQGNGKFSEELVDRTSHISQSSMGSDMADINNDGSMDIFTTDMLPTDHSRIKTMTVFDDYHFEDMNYHGSYHYQYVQNTMQLNNRNGTFSEIGFLSGVAATDWSWGALIFDFTNNGWNDIFVSNGIYRDVTDKDFRNFISDRSNIARIVKEKGEFNILDFLKRMPSQKIKNAAFTNNKNKTFTNRSDSLGFYEPTFSNGAAYGDLDNDGDLDLVVNNIDDETSIFRNNTDRYQNNHFLKVKFEGEGQNSFGIGAHVKLYADGNEQIAENMTSRSFQSSVPPEVYFGLGEANRIDSLKVIWPDHQMQVLKDVKVNQEITLKHSSSTKEFVPVNTEDSSPLIEDITGEMISGNITHKENDYIDFNRTPLLPHMLSTRAPKMASGDVNGDGREDLFVTGGLNDPGKLFIQQNNGSFEPRITPDLIQDNIFEGTAADFFDIDGDGDLDLMVGNGGNQYEQDSAHNELKVYENQGKGNFIRASHMLPEILIDACCVKAHDFDDNGTKDVFIGGRINSQRYGEDPRSYLLENDGNGNWTDITPPELKNPGMVTDAIWTDYDSDGDKDLIVVGEWMPVTFYKNNNGTVEFDYALDQSSGWWSAIKEVDLGRDGQVDYVLGNWGLNSKFKASPKRPLTMFVNDFNDDEETEFLINTYQPGDDTSYPFPTYNDLMSEMPFLQERITSHRQYAEMTYEDIFTNEEREGALKKEVQTLESAILTKHDGKYELQSLPIEAQVSPVYAIVAEDFNDDGLIDILLLGNMHGLKPEVGRLADNYGVFLMNQGDMNFKFIPYDQTDVFIKGEVRDAIRVNVEGENHIIISKNDDDLMIFR</sequence>
<evidence type="ECO:0000313" key="4">
    <source>
        <dbReference type="Proteomes" id="UP001207337"/>
    </source>
</evidence>
<dbReference type="PANTHER" id="PTHR16026:SF0">
    <property type="entry name" value="CARTILAGE ACIDIC PROTEIN 1"/>
    <property type="match status" value="1"/>
</dbReference>
<dbReference type="RefSeq" id="WP_265789794.1">
    <property type="nucleotide sequence ID" value="NZ_BAABRS010000002.1"/>
</dbReference>
<organism evidence="3 4">
    <name type="scientific">Fodinibius salicampi</name>
    <dbReference type="NCBI Taxonomy" id="1920655"/>
    <lineage>
        <taxon>Bacteria</taxon>
        <taxon>Pseudomonadati</taxon>
        <taxon>Balneolota</taxon>
        <taxon>Balneolia</taxon>
        <taxon>Balneolales</taxon>
        <taxon>Balneolaceae</taxon>
        <taxon>Fodinibius</taxon>
    </lineage>
</organism>
<dbReference type="PROSITE" id="PS51257">
    <property type="entry name" value="PROKAR_LIPOPROTEIN"/>
    <property type="match status" value="1"/>
</dbReference>
<reference evidence="3 4" key="1">
    <citation type="submission" date="2021-11" db="EMBL/GenBank/DDBJ databases">
        <title>Aliifidinibius sp. nov., a new bacterium isolated from saline soil.</title>
        <authorList>
            <person name="Galisteo C."/>
            <person name="De La Haba R."/>
            <person name="Sanchez-Porro C."/>
            <person name="Ventosa A."/>
        </authorList>
    </citation>
    <scope>NUCLEOTIDE SEQUENCE [LARGE SCALE GENOMIC DNA]</scope>
    <source>
        <strain evidence="3 4">KACC 190600</strain>
    </source>
</reference>
<accession>A0ABT3PZH6</accession>
<dbReference type="InterPro" id="IPR027039">
    <property type="entry name" value="Crtac1"/>
</dbReference>
<comment type="caution">
    <text evidence="3">The sequence shown here is derived from an EMBL/GenBank/DDBJ whole genome shotgun (WGS) entry which is preliminary data.</text>
</comment>
<dbReference type="Pfam" id="PF13517">
    <property type="entry name" value="FG-GAP_3"/>
    <property type="match status" value="4"/>
</dbReference>
<dbReference type="Pfam" id="PF07593">
    <property type="entry name" value="UnbV_ASPIC"/>
    <property type="match status" value="1"/>
</dbReference>
<dbReference type="InterPro" id="IPR013517">
    <property type="entry name" value="FG-GAP"/>
</dbReference>
<dbReference type="Gene3D" id="2.130.10.130">
    <property type="entry name" value="Integrin alpha, N-terminal"/>
    <property type="match status" value="3"/>
</dbReference>
<evidence type="ECO:0000256" key="1">
    <source>
        <dbReference type="ARBA" id="ARBA00022729"/>
    </source>
</evidence>
<gene>
    <name evidence="3" type="ORF">LQ318_10085</name>
</gene>
<dbReference type="Proteomes" id="UP001207337">
    <property type="component" value="Unassembled WGS sequence"/>
</dbReference>
<dbReference type="EMBL" id="JAJNDC010000002">
    <property type="protein sequence ID" value="MCW9713254.1"/>
    <property type="molecule type" value="Genomic_DNA"/>
</dbReference>